<evidence type="ECO:0000256" key="1">
    <source>
        <dbReference type="SAM" id="SignalP"/>
    </source>
</evidence>
<keyword evidence="3" id="KW-1185">Reference proteome</keyword>
<dbReference type="RefSeq" id="WP_338237075.1">
    <property type="nucleotide sequence ID" value="NZ_BQKE01000001.1"/>
</dbReference>
<evidence type="ECO:0008006" key="4">
    <source>
        <dbReference type="Google" id="ProtNLM"/>
    </source>
</evidence>
<dbReference type="AlphaFoldDB" id="A0AAN4VWS4"/>
<protein>
    <recommendedName>
        <fullName evidence="4">Lipoprotein</fullName>
    </recommendedName>
</protein>
<feature type="chain" id="PRO_5042838223" description="Lipoprotein" evidence="1">
    <location>
        <begin position="19"/>
        <end position="289"/>
    </location>
</feature>
<dbReference type="PROSITE" id="PS51257">
    <property type="entry name" value="PROKAR_LIPOPROTEIN"/>
    <property type="match status" value="1"/>
</dbReference>
<dbReference type="Proteomes" id="UP001310022">
    <property type="component" value="Unassembled WGS sequence"/>
</dbReference>
<feature type="signal peptide" evidence="1">
    <location>
        <begin position="1"/>
        <end position="18"/>
    </location>
</feature>
<sequence length="289" mass="31901">MKKQFFILFALIISTFSACDLKEKVTSATDAVSDGGIVEDTEMDLYLNDAVAVSEIELAKQADPTRLAQASSTEPCYVATYNLGEKKLTIDFGEGCTYNGFERTGKIILTLKSVSYPILFPVTKGAIWEMTFEDYTVAGYALEGSRSIKNITEDPLNEEKTYEITLNNLKITKNGKSTQRNGVIYERTTISASEFTGSEKAYWGTINGITSDDTSYTHTTEEQNAIIYKVDCISQGFVFPSSGIKKMEWNGNARTIDFGSGDCDNTFTVSQGFVSFTVTFENGEVKISQ</sequence>
<keyword evidence="1" id="KW-0732">Signal</keyword>
<gene>
    <name evidence="2" type="ORF">PEDI_20960</name>
</gene>
<organism evidence="2 3">
    <name type="scientific">Persicobacter diffluens</name>
    <dbReference type="NCBI Taxonomy" id="981"/>
    <lineage>
        <taxon>Bacteria</taxon>
        <taxon>Pseudomonadati</taxon>
        <taxon>Bacteroidota</taxon>
        <taxon>Cytophagia</taxon>
        <taxon>Cytophagales</taxon>
        <taxon>Persicobacteraceae</taxon>
        <taxon>Persicobacter</taxon>
    </lineage>
</organism>
<proteinExistence type="predicted"/>
<evidence type="ECO:0000313" key="3">
    <source>
        <dbReference type="Proteomes" id="UP001310022"/>
    </source>
</evidence>
<accession>A0AAN4VWS4</accession>
<evidence type="ECO:0000313" key="2">
    <source>
        <dbReference type="EMBL" id="GJM61544.1"/>
    </source>
</evidence>
<reference evidence="2 3" key="1">
    <citation type="submission" date="2021-12" db="EMBL/GenBank/DDBJ databases">
        <title>Genome sequencing of bacteria with rrn-lacking chromosome and rrn-plasmid.</title>
        <authorList>
            <person name="Anda M."/>
            <person name="Iwasaki W."/>
        </authorList>
    </citation>
    <scope>NUCLEOTIDE SEQUENCE [LARGE SCALE GENOMIC DNA]</scope>
    <source>
        <strain evidence="2 3">NBRC 15940</strain>
    </source>
</reference>
<name>A0AAN4VWS4_9BACT</name>
<dbReference type="EMBL" id="BQKE01000001">
    <property type="protein sequence ID" value="GJM61544.1"/>
    <property type="molecule type" value="Genomic_DNA"/>
</dbReference>
<comment type="caution">
    <text evidence="2">The sequence shown here is derived from an EMBL/GenBank/DDBJ whole genome shotgun (WGS) entry which is preliminary data.</text>
</comment>